<dbReference type="GO" id="GO:0071363">
    <property type="term" value="P:cellular response to growth factor stimulus"/>
    <property type="evidence" value="ECO:0007669"/>
    <property type="project" value="TreeGrafter"/>
</dbReference>
<sequence>MQDVVVHKKLRPVIQDVWLKHQGMRSLTETIEECWDHDPEARLSAGCVKERLARLLTQTTSQTVVALPQMAPLPNQPLVTPPPPPLPPLPQLPPVVQPLLAVVVQQSKEVNVL</sequence>
<evidence type="ECO:0000256" key="2">
    <source>
        <dbReference type="ARBA" id="ARBA00022527"/>
    </source>
</evidence>
<dbReference type="AlphaFoldDB" id="A0AAD9NWN1"/>
<gene>
    <name evidence="11" type="ORF">NP493_295g10006</name>
</gene>
<evidence type="ECO:0000256" key="6">
    <source>
        <dbReference type="ARBA" id="ARBA00022777"/>
    </source>
</evidence>
<evidence type="ECO:0000256" key="5">
    <source>
        <dbReference type="ARBA" id="ARBA00022741"/>
    </source>
</evidence>
<evidence type="ECO:0000256" key="1">
    <source>
        <dbReference type="ARBA" id="ARBA00004167"/>
    </source>
</evidence>
<dbReference type="PANTHER" id="PTHR23255:SF98">
    <property type="entry name" value="SERINE_THREONINE-PROTEIN KINASE RECEPTOR"/>
    <property type="match status" value="1"/>
</dbReference>
<dbReference type="GO" id="GO:0048185">
    <property type="term" value="F:activin binding"/>
    <property type="evidence" value="ECO:0007669"/>
    <property type="project" value="TreeGrafter"/>
</dbReference>
<evidence type="ECO:0000313" key="11">
    <source>
        <dbReference type="EMBL" id="KAK2183838.1"/>
    </source>
</evidence>
<evidence type="ECO:0000256" key="10">
    <source>
        <dbReference type="ARBA" id="ARBA00023170"/>
    </source>
</evidence>
<evidence type="ECO:0000256" key="7">
    <source>
        <dbReference type="ARBA" id="ARBA00022840"/>
    </source>
</evidence>
<dbReference type="EMBL" id="JAODUO010000294">
    <property type="protein sequence ID" value="KAK2183838.1"/>
    <property type="molecule type" value="Genomic_DNA"/>
</dbReference>
<organism evidence="11 12">
    <name type="scientific">Ridgeia piscesae</name>
    <name type="common">Tubeworm</name>
    <dbReference type="NCBI Taxonomy" id="27915"/>
    <lineage>
        <taxon>Eukaryota</taxon>
        <taxon>Metazoa</taxon>
        <taxon>Spiralia</taxon>
        <taxon>Lophotrochozoa</taxon>
        <taxon>Annelida</taxon>
        <taxon>Polychaeta</taxon>
        <taxon>Sedentaria</taxon>
        <taxon>Canalipalpata</taxon>
        <taxon>Sabellida</taxon>
        <taxon>Siboglinidae</taxon>
        <taxon>Ridgeia</taxon>
    </lineage>
</organism>
<evidence type="ECO:0000256" key="4">
    <source>
        <dbReference type="ARBA" id="ARBA00022692"/>
    </source>
</evidence>
<keyword evidence="5" id="KW-0547">Nucleotide-binding</keyword>
<dbReference type="Gene3D" id="1.10.510.10">
    <property type="entry name" value="Transferase(Phosphotransferase) domain 1"/>
    <property type="match status" value="1"/>
</dbReference>
<keyword evidence="6" id="KW-0418">Kinase</keyword>
<keyword evidence="2" id="KW-0723">Serine/threonine-protein kinase</keyword>
<dbReference type="InterPro" id="IPR000333">
    <property type="entry name" value="TGFB_receptor"/>
</dbReference>
<dbReference type="PANTHER" id="PTHR23255">
    <property type="entry name" value="TRANSFORMING GROWTH FACTOR-BETA RECEPTOR TYPE I AND II"/>
    <property type="match status" value="1"/>
</dbReference>
<protein>
    <submittedName>
        <fullName evidence="11">Uncharacterized protein</fullName>
    </submittedName>
</protein>
<keyword evidence="3" id="KW-0808">Transferase</keyword>
<name>A0AAD9NWN1_RIDPI</name>
<accession>A0AAD9NWN1</accession>
<keyword evidence="8" id="KW-1133">Transmembrane helix</keyword>
<dbReference type="GO" id="GO:0017002">
    <property type="term" value="F:activin receptor activity"/>
    <property type="evidence" value="ECO:0007669"/>
    <property type="project" value="TreeGrafter"/>
</dbReference>
<keyword evidence="7" id="KW-0067">ATP-binding</keyword>
<evidence type="ECO:0000313" key="12">
    <source>
        <dbReference type="Proteomes" id="UP001209878"/>
    </source>
</evidence>
<evidence type="ECO:0000256" key="9">
    <source>
        <dbReference type="ARBA" id="ARBA00023136"/>
    </source>
</evidence>
<comment type="subcellular location">
    <subcellularLocation>
        <location evidence="1">Membrane</location>
        <topology evidence="1">Single-pass membrane protein</topology>
    </subcellularLocation>
</comment>
<keyword evidence="4" id="KW-0812">Transmembrane</keyword>
<dbReference type="GO" id="GO:0005524">
    <property type="term" value="F:ATP binding"/>
    <property type="evidence" value="ECO:0007669"/>
    <property type="project" value="UniProtKB-KW"/>
</dbReference>
<proteinExistence type="predicted"/>
<reference evidence="11" key="1">
    <citation type="journal article" date="2023" name="Mol. Biol. Evol.">
        <title>Third-Generation Sequencing Reveals the Adaptive Role of the Epigenome in Three Deep-Sea Polychaetes.</title>
        <authorList>
            <person name="Perez M."/>
            <person name="Aroh O."/>
            <person name="Sun Y."/>
            <person name="Lan Y."/>
            <person name="Juniper S.K."/>
            <person name="Young C.R."/>
            <person name="Angers B."/>
            <person name="Qian P.Y."/>
        </authorList>
    </citation>
    <scope>NUCLEOTIDE SEQUENCE</scope>
    <source>
        <strain evidence="11">R07B-5</strain>
    </source>
</reference>
<keyword evidence="12" id="KW-1185">Reference proteome</keyword>
<keyword evidence="10" id="KW-0675">Receptor</keyword>
<evidence type="ECO:0000256" key="3">
    <source>
        <dbReference type="ARBA" id="ARBA00022679"/>
    </source>
</evidence>
<comment type="caution">
    <text evidence="11">The sequence shown here is derived from an EMBL/GenBank/DDBJ whole genome shotgun (WGS) entry which is preliminary data.</text>
</comment>
<evidence type="ECO:0000256" key="8">
    <source>
        <dbReference type="ARBA" id="ARBA00022989"/>
    </source>
</evidence>
<dbReference type="Proteomes" id="UP001209878">
    <property type="component" value="Unassembled WGS sequence"/>
</dbReference>
<keyword evidence="9" id="KW-0472">Membrane</keyword>
<dbReference type="GO" id="GO:0048179">
    <property type="term" value="C:activin receptor complex"/>
    <property type="evidence" value="ECO:0007669"/>
    <property type="project" value="TreeGrafter"/>
</dbReference>